<keyword evidence="5" id="KW-1185">Reference proteome</keyword>
<dbReference type="InterPro" id="IPR035965">
    <property type="entry name" value="PAS-like_dom_sf"/>
</dbReference>
<dbReference type="InterPro" id="IPR036097">
    <property type="entry name" value="HisK_dim/P_sf"/>
</dbReference>
<dbReference type="Pfam" id="PF08448">
    <property type="entry name" value="PAS_4"/>
    <property type="match status" value="1"/>
</dbReference>
<evidence type="ECO:0000313" key="5">
    <source>
        <dbReference type="Proteomes" id="UP001501436"/>
    </source>
</evidence>
<comment type="caution">
    <text evidence="4">The sequence shown here is derived from an EMBL/GenBank/DDBJ whole genome shotgun (WGS) entry which is preliminary data.</text>
</comment>
<comment type="catalytic activity">
    <reaction evidence="1">
        <text>ATP + protein L-histidine = ADP + protein N-phospho-L-histidine.</text>
        <dbReference type="EC" id="2.7.13.3"/>
    </reaction>
</comment>
<dbReference type="RefSeq" id="WP_345329727.1">
    <property type="nucleotide sequence ID" value="NZ_BAABJI010000001.1"/>
</dbReference>
<feature type="domain" description="GAF" evidence="3">
    <location>
        <begin position="20"/>
        <end position="159"/>
    </location>
</feature>
<evidence type="ECO:0000256" key="2">
    <source>
        <dbReference type="ARBA" id="ARBA00012438"/>
    </source>
</evidence>
<dbReference type="PANTHER" id="PTHR43102">
    <property type="entry name" value="SLR1143 PROTEIN"/>
    <property type="match status" value="1"/>
</dbReference>
<dbReference type="Pfam" id="PF01590">
    <property type="entry name" value="GAF"/>
    <property type="match status" value="1"/>
</dbReference>
<dbReference type="Gene3D" id="3.30.450.40">
    <property type="match status" value="1"/>
</dbReference>
<dbReference type="EC" id="2.7.13.3" evidence="2"/>
<dbReference type="InterPro" id="IPR029016">
    <property type="entry name" value="GAF-like_dom_sf"/>
</dbReference>
<dbReference type="Gene3D" id="3.30.450.20">
    <property type="entry name" value="PAS domain"/>
    <property type="match status" value="1"/>
</dbReference>
<dbReference type="Proteomes" id="UP001501436">
    <property type="component" value="Unassembled WGS sequence"/>
</dbReference>
<dbReference type="CDD" id="cd00082">
    <property type="entry name" value="HisKA"/>
    <property type="match status" value="1"/>
</dbReference>
<dbReference type="InterPro" id="IPR013656">
    <property type="entry name" value="PAS_4"/>
</dbReference>
<gene>
    <name evidence="4" type="ORF">GCM10023313_08990</name>
</gene>
<dbReference type="SUPFAM" id="SSF55785">
    <property type="entry name" value="PYP-like sensor domain (PAS domain)"/>
    <property type="match status" value="1"/>
</dbReference>
<proteinExistence type="predicted"/>
<sequence length="380" mass="42926">MNDEYNRLKAVNRFISLNSSTSRDLAGIAELTARLCDAPVALITLLGKDTQWFKARKGVDMESTPRQIAFCNHTIKKRDVVVVPDMKLDVRYSSNPLVSGDPNARFYAGCPLITDDGYAVGSLCVVGFEPRELDVDEKNTLRMLARQAINLMQLDSNLRELELHHKNSLQNSMDLMDSELKLKAIFDSSSDQHVLVDRGMRIMAMNKATVSALHSVLNIIPEIGTHLFEYVDQHTGIELRQLVNQAFGGRSIKRELLVWRGTPHEGWREVKLVPIRNIINEVVGVAINAVDVTHNKLQEEQIRVQNEALTRIAIIQSHELRRPVASLLGLLHVMKLEQDKMGIEEYMEMMQLVVDELDQKIKLIVKDSEDTINSNLSIVA</sequence>
<dbReference type="InterPro" id="IPR003661">
    <property type="entry name" value="HisK_dim/P_dom"/>
</dbReference>
<protein>
    <recommendedName>
        <fullName evidence="2">histidine kinase</fullName>
        <ecNumber evidence="2">2.7.13.3</ecNumber>
    </recommendedName>
</protein>
<evidence type="ECO:0000259" key="3">
    <source>
        <dbReference type="SMART" id="SM00065"/>
    </source>
</evidence>
<organism evidence="4 5">
    <name type="scientific">Mucilaginibacter defluvii</name>
    <dbReference type="NCBI Taxonomy" id="1196019"/>
    <lineage>
        <taxon>Bacteria</taxon>
        <taxon>Pseudomonadati</taxon>
        <taxon>Bacteroidota</taxon>
        <taxon>Sphingobacteriia</taxon>
        <taxon>Sphingobacteriales</taxon>
        <taxon>Sphingobacteriaceae</taxon>
        <taxon>Mucilaginibacter</taxon>
    </lineage>
</organism>
<dbReference type="InterPro" id="IPR003018">
    <property type="entry name" value="GAF"/>
</dbReference>
<dbReference type="SMART" id="SM00065">
    <property type="entry name" value="GAF"/>
    <property type="match status" value="1"/>
</dbReference>
<accession>A0ABP9FLR0</accession>
<dbReference type="SUPFAM" id="SSF47384">
    <property type="entry name" value="Homodimeric domain of signal transducing histidine kinase"/>
    <property type="match status" value="1"/>
</dbReference>
<evidence type="ECO:0000313" key="4">
    <source>
        <dbReference type="EMBL" id="GAA4908283.1"/>
    </source>
</evidence>
<reference evidence="5" key="1">
    <citation type="journal article" date="2019" name="Int. J. Syst. Evol. Microbiol.">
        <title>The Global Catalogue of Microorganisms (GCM) 10K type strain sequencing project: providing services to taxonomists for standard genome sequencing and annotation.</title>
        <authorList>
            <consortium name="The Broad Institute Genomics Platform"/>
            <consortium name="The Broad Institute Genome Sequencing Center for Infectious Disease"/>
            <person name="Wu L."/>
            <person name="Ma J."/>
        </authorList>
    </citation>
    <scope>NUCLEOTIDE SEQUENCE [LARGE SCALE GENOMIC DNA]</scope>
    <source>
        <strain evidence="5">JCM 18283</strain>
    </source>
</reference>
<name>A0ABP9FLR0_9SPHI</name>
<dbReference type="SUPFAM" id="SSF55781">
    <property type="entry name" value="GAF domain-like"/>
    <property type="match status" value="1"/>
</dbReference>
<evidence type="ECO:0000256" key="1">
    <source>
        <dbReference type="ARBA" id="ARBA00000085"/>
    </source>
</evidence>
<dbReference type="PANTHER" id="PTHR43102:SF2">
    <property type="entry name" value="GAF DOMAIN-CONTAINING PROTEIN"/>
    <property type="match status" value="1"/>
</dbReference>
<dbReference type="EMBL" id="BAABJI010000001">
    <property type="protein sequence ID" value="GAA4908283.1"/>
    <property type="molecule type" value="Genomic_DNA"/>
</dbReference>